<evidence type="ECO:0000256" key="5">
    <source>
        <dbReference type="ARBA" id="ARBA00023242"/>
    </source>
</evidence>
<feature type="compositionally biased region" description="Polar residues" evidence="6">
    <location>
        <begin position="389"/>
        <end position="403"/>
    </location>
</feature>
<feature type="compositionally biased region" description="Low complexity" evidence="6">
    <location>
        <begin position="453"/>
        <end position="465"/>
    </location>
</feature>
<dbReference type="OrthoDB" id="5344169at2759"/>
<dbReference type="InterPro" id="IPR011598">
    <property type="entry name" value="bHLH_dom"/>
</dbReference>
<proteinExistence type="predicted"/>
<dbReference type="GO" id="GO:0003677">
    <property type="term" value="F:DNA binding"/>
    <property type="evidence" value="ECO:0007669"/>
    <property type="project" value="UniProtKB-KW"/>
</dbReference>
<feature type="compositionally biased region" description="Low complexity" evidence="6">
    <location>
        <begin position="513"/>
        <end position="536"/>
    </location>
</feature>
<evidence type="ECO:0000313" key="9">
    <source>
        <dbReference type="Proteomes" id="UP000789739"/>
    </source>
</evidence>
<dbReference type="GO" id="GO:0045944">
    <property type="term" value="P:positive regulation of transcription by RNA polymerase II"/>
    <property type="evidence" value="ECO:0007669"/>
    <property type="project" value="TreeGrafter"/>
</dbReference>
<feature type="region of interest" description="Disordered" evidence="6">
    <location>
        <begin position="305"/>
        <end position="336"/>
    </location>
</feature>
<dbReference type="AlphaFoldDB" id="A0A9N8ZFM7"/>
<evidence type="ECO:0000313" key="8">
    <source>
        <dbReference type="EMBL" id="CAG8490947.1"/>
    </source>
</evidence>
<feature type="region of interest" description="Disordered" evidence="6">
    <location>
        <begin position="215"/>
        <end position="251"/>
    </location>
</feature>
<keyword evidence="5" id="KW-0539">Nucleus</keyword>
<dbReference type="InterPro" id="IPR036638">
    <property type="entry name" value="HLH_DNA-bd_sf"/>
</dbReference>
<feature type="compositionally biased region" description="Low complexity" evidence="6">
    <location>
        <begin position="484"/>
        <end position="506"/>
    </location>
</feature>
<dbReference type="Pfam" id="PF00010">
    <property type="entry name" value="HLH"/>
    <property type="match status" value="1"/>
</dbReference>
<dbReference type="PROSITE" id="PS50888">
    <property type="entry name" value="BHLH"/>
    <property type="match status" value="1"/>
</dbReference>
<dbReference type="Gene3D" id="4.10.280.10">
    <property type="entry name" value="Helix-loop-helix DNA-binding domain"/>
    <property type="match status" value="1"/>
</dbReference>
<keyword evidence="1" id="KW-0805">Transcription regulation</keyword>
<evidence type="ECO:0000256" key="4">
    <source>
        <dbReference type="ARBA" id="ARBA00023163"/>
    </source>
</evidence>
<dbReference type="GO" id="GO:0046983">
    <property type="term" value="F:protein dimerization activity"/>
    <property type="evidence" value="ECO:0007669"/>
    <property type="project" value="InterPro"/>
</dbReference>
<dbReference type="PANTHER" id="PTHR10328:SF3">
    <property type="entry name" value="PROTEIN MAX"/>
    <property type="match status" value="1"/>
</dbReference>
<gene>
    <name evidence="8" type="ORF">PBRASI_LOCUS2102</name>
</gene>
<sequence>METYPTIISSISNNDMDLRYEVIGYYHDYLLDPSSSSQQHGMDTSAITYSQQIDGHERHGHETNTQHTNTNNSTGVNGHVESHIGGHHVSQQVPTHVNVSHGNMIHPHYDISVHDTYGVNRGMLPTPEGNDGIIVGDYSLMTNETFNLDGSEFTEDGLFLKSSGSTVLNASSTTYTDYAAHFLLSPTSSPTLSPNEQFSMSSDIAPSLNSTVQPTAIHHSPQKNKTRSISTTRSNHRYNPVKDNNRSTDRPAVLAGRGTKRMSQDGHDGKRQRVGLNVDGQTDMQIDGQIDMRDNSQMQELEMHQGHMHDHLQRTARRQQVSPHAQSVHNSGSQQFLPLSSTVQISPITAVPSRSTQNTSPQFHAIAPSRSVSSSSSSSPIASTPTSVRSQDTSLTHSDQMPNLNLGDNLVSSLDPSQFVAPRIADGPSMSNIGEKIDPITPSTIMKLRSGKAESGNNEGNGSAGVALPKGGLDGKNKGSKQKNGTNNSVTTTTSSQQSHASNHANATRSPVQSSNQQSIQSAQSPTQKQSQVYVQQSNNSQISQCPALVVHTSSNTTSINGQPVIVIPSSGITISPALAPSVAMSPTSNMSGINVSNLGNVQVVARNVIRGSPVALGPKSPQSMKPLISPSLKPKLPGVTADEIAEQLAQKSNYQNILEGTAQSLGISYPSDLQLSLESRRTTHKAAEQKRRDSLKQSFDELKKVVPYTSSLGNGIKAGNADPANGKGQDASSKNVSKLFLLKKAHDYIVELHNKVIDKDETIRQLREELAAMKKPVDDGFQESNSEKETERHRAEDEDTVMEVDQESNASEGHDESDG</sequence>
<protein>
    <submittedName>
        <fullName evidence="8">4158_t:CDS:1</fullName>
    </submittedName>
</protein>
<keyword evidence="3" id="KW-0010">Activator</keyword>
<evidence type="ECO:0000256" key="1">
    <source>
        <dbReference type="ARBA" id="ARBA00023015"/>
    </source>
</evidence>
<evidence type="ECO:0000256" key="3">
    <source>
        <dbReference type="ARBA" id="ARBA00023159"/>
    </source>
</evidence>
<feature type="compositionally biased region" description="Low complexity" evidence="6">
    <location>
        <begin position="365"/>
        <end position="388"/>
    </location>
</feature>
<feature type="region of interest" description="Disordered" evidence="6">
    <location>
        <begin position="711"/>
        <end position="733"/>
    </location>
</feature>
<feature type="region of interest" description="Disordered" evidence="6">
    <location>
        <begin position="352"/>
        <end position="536"/>
    </location>
</feature>
<evidence type="ECO:0000259" key="7">
    <source>
        <dbReference type="PROSITE" id="PS50888"/>
    </source>
</evidence>
<keyword evidence="2" id="KW-0238">DNA-binding</keyword>
<feature type="domain" description="BHLH" evidence="7">
    <location>
        <begin position="680"/>
        <end position="753"/>
    </location>
</feature>
<dbReference type="PANTHER" id="PTHR10328">
    <property type="entry name" value="PROTEIN MAX MYC-ASSOCIATED FACTOR X"/>
    <property type="match status" value="1"/>
</dbReference>
<comment type="caution">
    <text evidence="8">The sequence shown here is derived from an EMBL/GenBank/DDBJ whole genome shotgun (WGS) entry which is preliminary data.</text>
</comment>
<accession>A0A9N8ZFM7</accession>
<feature type="compositionally biased region" description="Acidic residues" evidence="6">
    <location>
        <begin position="798"/>
        <end position="807"/>
    </location>
</feature>
<reference evidence="8" key="1">
    <citation type="submission" date="2021-06" db="EMBL/GenBank/DDBJ databases">
        <authorList>
            <person name="Kallberg Y."/>
            <person name="Tangrot J."/>
            <person name="Rosling A."/>
        </authorList>
    </citation>
    <scope>NUCLEOTIDE SEQUENCE</scope>
    <source>
        <strain evidence="8">BR232B</strain>
    </source>
</reference>
<name>A0A9N8ZFM7_9GLOM</name>
<dbReference type="GO" id="GO:0003700">
    <property type="term" value="F:DNA-binding transcription factor activity"/>
    <property type="evidence" value="ECO:0007669"/>
    <property type="project" value="TreeGrafter"/>
</dbReference>
<keyword evidence="9" id="KW-1185">Reference proteome</keyword>
<dbReference type="SMART" id="SM00353">
    <property type="entry name" value="HLH"/>
    <property type="match status" value="1"/>
</dbReference>
<feature type="compositionally biased region" description="Polar residues" evidence="6">
    <location>
        <begin position="352"/>
        <end position="362"/>
    </location>
</feature>
<evidence type="ECO:0000256" key="6">
    <source>
        <dbReference type="SAM" id="MobiDB-lite"/>
    </source>
</evidence>
<feature type="compositionally biased region" description="Basic and acidic residues" evidence="6">
    <location>
        <begin position="786"/>
        <end position="797"/>
    </location>
</feature>
<keyword evidence="4" id="KW-0804">Transcription</keyword>
<dbReference type="SUPFAM" id="SSF47459">
    <property type="entry name" value="HLH, helix-loop-helix DNA-binding domain"/>
    <property type="match status" value="1"/>
</dbReference>
<dbReference type="Proteomes" id="UP000789739">
    <property type="component" value="Unassembled WGS sequence"/>
</dbReference>
<feature type="compositionally biased region" description="Polar residues" evidence="6">
    <location>
        <begin position="318"/>
        <end position="336"/>
    </location>
</feature>
<organism evidence="8 9">
    <name type="scientific">Paraglomus brasilianum</name>
    <dbReference type="NCBI Taxonomy" id="144538"/>
    <lineage>
        <taxon>Eukaryota</taxon>
        <taxon>Fungi</taxon>
        <taxon>Fungi incertae sedis</taxon>
        <taxon>Mucoromycota</taxon>
        <taxon>Glomeromycotina</taxon>
        <taxon>Glomeromycetes</taxon>
        <taxon>Paraglomerales</taxon>
        <taxon>Paraglomeraceae</taxon>
        <taxon>Paraglomus</taxon>
    </lineage>
</organism>
<dbReference type="GO" id="GO:0090575">
    <property type="term" value="C:RNA polymerase II transcription regulator complex"/>
    <property type="evidence" value="ECO:0007669"/>
    <property type="project" value="TreeGrafter"/>
</dbReference>
<dbReference type="EMBL" id="CAJVPI010000156">
    <property type="protein sequence ID" value="CAG8490947.1"/>
    <property type="molecule type" value="Genomic_DNA"/>
</dbReference>
<feature type="region of interest" description="Disordered" evidence="6">
    <location>
        <begin position="773"/>
        <end position="820"/>
    </location>
</feature>
<evidence type="ECO:0000256" key="2">
    <source>
        <dbReference type="ARBA" id="ARBA00023125"/>
    </source>
</evidence>